<dbReference type="SUPFAM" id="SSF48173">
    <property type="entry name" value="Cryptochrome/photolyase FAD-binding domain"/>
    <property type="match status" value="1"/>
</dbReference>
<feature type="binding site" evidence="8">
    <location>
        <begin position="235"/>
        <end position="239"/>
    </location>
    <ligand>
        <name>FAD</name>
        <dbReference type="ChEBI" id="CHEBI:57692"/>
    </ligand>
</feature>
<reference evidence="12 13" key="1">
    <citation type="journal article" date="2005" name="Int. J. Syst. Evol. Microbiol.">
        <title>Halobacillus yeomjeoni sp. nov., isolated from a marine solar saltern in Korea.</title>
        <authorList>
            <person name="Yoon J.H."/>
            <person name="Kang S.J."/>
            <person name="Lee C.H."/>
            <person name="Oh H.W."/>
            <person name="Oh T.K."/>
        </authorList>
    </citation>
    <scope>NUCLEOTIDE SEQUENCE [LARGE SCALE GENOMIC DNA]</scope>
    <source>
        <strain evidence="12 13">KCTC 3957</strain>
    </source>
</reference>
<evidence type="ECO:0000256" key="8">
    <source>
        <dbReference type="PIRSR" id="PIRSR602081-1"/>
    </source>
</evidence>
<evidence type="ECO:0000313" key="12">
    <source>
        <dbReference type="EMBL" id="MBH0230518.1"/>
    </source>
</evidence>
<dbReference type="Gene3D" id="1.10.579.10">
    <property type="entry name" value="DNA Cyclobutane Dipyrimidine Photolyase, subunit A, domain 3"/>
    <property type="match status" value="1"/>
</dbReference>
<gene>
    <name evidence="12" type="ORF">H0267_09870</name>
</gene>
<dbReference type="Proteomes" id="UP000614490">
    <property type="component" value="Unassembled WGS sequence"/>
</dbReference>
<protein>
    <recommendedName>
        <fullName evidence="3">Deoxyribodipyrimidine photo-lyase</fullName>
        <ecNumber evidence="2">4.1.99.3</ecNumber>
    </recommendedName>
</protein>
<comment type="similarity">
    <text evidence="10">Belongs to the DNA photolyase family.</text>
</comment>
<dbReference type="PANTHER" id="PTHR11455:SF9">
    <property type="entry name" value="CRYPTOCHROME CIRCADIAN CLOCK 5 ISOFORM X1"/>
    <property type="match status" value="1"/>
</dbReference>
<dbReference type="Gene3D" id="3.40.50.620">
    <property type="entry name" value="HUPs"/>
    <property type="match status" value="1"/>
</dbReference>
<dbReference type="GO" id="GO:0071949">
    <property type="term" value="F:FAD binding"/>
    <property type="evidence" value="ECO:0007669"/>
    <property type="project" value="TreeGrafter"/>
</dbReference>
<name>A0A931MV04_9BACI</name>
<dbReference type="PANTHER" id="PTHR11455">
    <property type="entry name" value="CRYPTOCHROME"/>
    <property type="match status" value="1"/>
</dbReference>
<dbReference type="GO" id="GO:0009416">
    <property type="term" value="P:response to light stimulus"/>
    <property type="evidence" value="ECO:0007669"/>
    <property type="project" value="TreeGrafter"/>
</dbReference>
<dbReference type="FunFam" id="1.10.579.10:FF:000003">
    <property type="entry name" value="Deoxyribodipyrimidine photo-lyase"/>
    <property type="match status" value="1"/>
</dbReference>
<feature type="binding site" evidence="8">
    <location>
        <position position="223"/>
    </location>
    <ligand>
        <name>FAD</name>
        <dbReference type="ChEBI" id="CHEBI:57692"/>
    </ligand>
</feature>
<comment type="cofactor">
    <cofactor evidence="1">
        <name>(6R)-5,10-methylene-5,6,7,8-tetrahydrofolate</name>
        <dbReference type="ChEBI" id="CHEBI:15636"/>
    </cofactor>
</comment>
<dbReference type="AlphaFoldDB" id="A0A931MV04"/>
<comment type="catalytic activity">
    <reaction evidence="7">
        <text>cyclobutadipyrimidine (in DNA) = 2 pyrimidine residues (in DNA).</text>
        <dbReference type="EC" id="4.1.99.3"/>
    </reaction>
</comment>
<evidence type="ECO:0000256" key="2">
    <source>
        <dbReference type="ARBA" id="ARBA00013149"/>
    </source>
</evidence>
<evidence type="ECO:0000313" key="13">
    <source>
        <dbReference type="Proteomes" id="UP000614490"/>
    </source>
</evidence>
<feature type="site" description="Electron transfer via tryptophanyl radical" evidence="9">
    <location>
        <position position="306"/>
    </location>
</feature>
<dbReference type="InterPro" id="IPR005101">
    <property type="entry name" value="Cryptochr/Photolyase_FAD-bd"/>
</dbReference>
<dbReference type="Pfam" id="PF03441">
    <property type="entry name" value="FAD_binding_7"/>
    <property type="match status" value="1"/>
</dbReference>
<evidence type="ECO:0000256" key="7">
    <source>
        <dbReference type="ARBA" id="ARBA00033999"/>
    </source>
</evidence>
<dbReference type="RefSeq" id="WP_197317149.1">
    <property type="nucleotide sequence ID" value="NZ_JADZSC010000002.1"/>
</dbReference>
<dbReference type="PROSITE" id="PS51645">
    <property type="entry name" value="PHR_CRY_ALPHA_BETA"/>
    <property type="match status" value="1"/>
</dbReference>
<dbReference type="InterPro" id="IPR014729">
    <property type="entry name" value="Rossmann-like_a/b/a_fold"/>
</dbReference>
<dbReference type="GO" id="GO:0003677">
    <property type="term" value="F:DNA binding"/>
    <property type="evidence" value="ECO:0007669"/>
    <property type="project" value="TreeGrafter"/>
</dbReference>
<feature type="site" description="Electron transfer via tryptophanyl radical" evidence="9">
    <location>
        <position position="359"/>
    </location>
</feature>
<dbReference type="SUPFAM" id="SSF52425">
    <property type="entry name" value="Cryptochrome/photolyase, N-terminal domain"/>
    <property type="match status" value="1"/>
</dbReference>
<dbReference type="GO" id="GO:0000719">
    <property type="term" value="P:photoreactive repair"/>
    <property type="evidence" value="ECO:0007669"/>
    <property type="project" value="UniProtKB-ARBA"/>
</dbReference>
<evidence type="ECO:0000256" key="6">
    <source>
        <dbReference type="ARBA" id="ARBA00022991"/>
    </source>
</evidence>
<dbReference type="Gene3D" id="1.25.40.80">
    <property type="match status" value="1"/>
</dbReference>
<feature type="site" description="Electron transfer via tryptophanyl radical" evidence="9">
    <location>
        <position position="382"/>
    </location>
</feature>
<dbReference type="EC" id="4.1.99.3" evidence="2"/>
<dbReference type="PRINTS" id="PR00147">
    <property type="entry name" value="DNAPHOTLYASE"/>
</dbReference>
<evidence type="ECO:0000256" key="5">
    <source>
        <dbReference type="ARBA" id="ARBA00022827"/>
    </source>
</evidence>
<keyword evidence="5 8" id="KW-0274">FAD</keyword>
<dbReference type="PROSITE" id="PS00394">
    <property type="entry name" value="DNA_PHOTOLYASES_1_1"/>
    <property type="match status" value="1"/>
</dbReference>
<feature type="domain" description="Photolyase/cryptochrome alpha/beta" evidence="11">
    <location>
        <begin position="2"/>
        <end position="131"/>
    </location>
</feature>
<dbReference type="InterPro" id="IPR002081">
    <property type="entry name" value="Cryptochrome/DNA_photolyase_1"/>
</dbReference>
<evidence type="ECO:0000256" key="3">
    <source>
        <dbReference type="ARBA" id="ARBA00014046"/>
    </source>
</evidence>
<organism evidence="12 13">
    <name type="scientific">Halobacillus yeomjeoni</name>
    <dbReference type="NCBI Taxonomy" id="311194"/>
    <lineage>
        <taxon>Bacteria</taxon>
        <taxon>Bacillati</taxon>
        <taxon>Bacillota</taxon>
        <taxon>Bacilli</taxon>
        <taxon>Bacillales</taxon>
        <taxon>Bacillaceae</taxon>
        <taxon>Halobacillus</taxon>
    </lineage>
</organism>
<dbReference type="GO" id="GO:0003904">
    <property type="term" value="F:deoxyribodipyrimidine photo-lyase activity"/>
    <property type="evidence" value="ECO:0007669"/>
    <property type="project" value="UniProtKB-EC"/>
</dbReference>
<feature type="binding site" evidence="8">
    <location>
        <begin position="275"/>
        <end position="282"/>
    </location>
    <ligand>
        <name>FAD</name>
        <dbReference type="ChEBI" id="CHEBI:57692"/>
    </ligand>
</feature>
<proteinExistence type="inferred from homology"/>
<dbReference type="InterPro" id="IPR036134">
    <property type="entry name" value="Crypto/Photolyase_FAD-like_sf"/>
</dbReference>
<accession>A0A931MV04</accession>
<feature type="binding site" evidence="8">
    <location>
        <position position="272"/>
    </location>
    <ligand>
        <name>FAD</name>
        <dbReference type="ChEBI" id="CHEBI:57692"/>
    </ligand>
</feature>
<comment type="cofactor">
    <cofactor evidence="8">
        <name>FAD</name>
        <dbReference type="ChEBI" id="CHEBI:57692"/>
    </cofactor>
    <text evidence="8">Binds 1 FAD per subunit.</text>
</comment>
<evidence type="ECO:0000256" key="9">
    <source>
        <dbReference type="PIRSR" id="PIRSR602081-2"/>
    </source>
</evidence>
<dbReference type="InterPro" id="IPR036155">
    <property type="entry name" value="Crypto/Photolyase_N_sf"/>
</dbReference>
<evidence type="ECO:0000256" key="4">
    <source>
        <dbReference type="ARBA" id="ARBA00022630"/>
    </source>
</evidence>
<keyword evidence="6 10" id="KW-0157">Chromophore</keyword>
<dbReference type="Pfam" id="PF00875">
    <property type="entry name" value="DNA_photolyase"/>
    <property type="match status" value="1"/>
</dbReference>
<evidence type="ECO:0000256" key="10">
    <source>
        <dbReference type="RuleBase" id="RU004182"/>
    </source>
</evidence>
<dbReference type="EMBL" id="JADZSC010000002">
    <property type="protein sequence ID" value="MBH0230518.1"/>
    <property type="molecule type" value="Genomic_DNA"/>
</dbReference>
<comment type="caution">
    <text evidence="12">The sequence shown here is derived from an EMBL/GenBank/DDBJ whole genome shotgun (WGS) entry which is preliminary data.</text>
</comment>
<dbReference type="InterPro" id="IPR006050">
    <property type="entry name" value="DNA_photolyase_N"/>
</dbReference>
<keyword evidence="4 8" id="KW-0285">Flavoprotein</keyword>
<sequence>MITRAIWFRRDLRLNDNTALAKALENTSDDDKVFLFFHIDPNLNQTFDAQHDYFFQTLKALVDDAGHKGAEFHFIEGEPERAFDELLDTVDIDEVYFNSDEAGYGRDRDQRITKKLEGHDVLVYSFIDHHLHGAEEVEKKSGGYYKVFTPYYKQWKKVQKPAVQKVDLEKLAEHTIDETDAFSHGKQAFESLLKKSDRSFEDIGESPAREQLNHFLDDAVYDYDEQRDFPAVEGTSRMSKFLRTGAISIRTVYHAVNDQVDYRKNTEGVETFISELAWRDFYNMIHHFYPNAWDEEMVEKYRGLPWNDDEELFERWKDGKTGYPIVDAAMRQLNETGWMHNRLRMTVASFLTKDMLMDWRKGERYFAEKLVDYEPSSNIGGWQWAASTGTDPVPYFRVFNPTRQSERFDPHGRFIKEWIPELEHVSEKYIHSPSKMPDNEQEKSKCIIGEDYPEPIVDHKTMRVRAIEMFEDKK</sequence>
<dbReference type="InterPro" id="IPR018394">
    <property type="entry name" value="DNA_photolyase_1_CS_C"/>
</dbReference>
<evidence type="ECO:0000256" key="1">
    <source>
        <dbReference type="ARBA" id="ARBA00001932"/>
    </source>
</evidence>
<keyword evidence="13" id="KW-1185">Reference proteome</keyword>
<evidence type="ECO:0000259" key="11">
    <source>
        <dbReference type="PROSITE" id="PS51645"/>
    </source>
</evidence>